<evidence type="ECO:0000313" key="2">
    <source>
        <dbReference type="EMBL" id="BCP65717.1"/>
    </source>
</evidence>
<name>A0A7R7TCR4_THETH</name>
<dbReference type="EMBL" id="AP024270">
    <property type="protein sequence ID" value="BCP65717.1"/>
    <property type="molecule type" value="Genomic_DNA"/>
</dbReference>
<evidence type="ECO:0000256" key="1">
    <source>
        <dbReference type="SAM" id="MobiDB-lite"/>
    </source>
</evidence>
<feature type="region of interest" description="Disordered" evidence="1">
    <location>
        <begin position="90"/>
        <end position="137"/>
    </location>
</feature>
<dbReference type="Proteomes" id="UP000596099">
    <property type="component" value="Chromosome"/>
</dbReference>
<sequence>MRKREKYGTRKSLVRRLWAAIRKTSKLLDSDDPQTVLKATHALATIAAAYRAAYAEMEAEEAAKGGPRGKPLPPQIDPYLLWLIKRDVYGLDEPPPPPPEDPGEYARARGIYEVARLSRPEDAPHPALPRGEEDGEA</sequence>
<organism evidence="2 3">
    <name type="scientific">Thermus thermophilus</name>
    <dbReference type="NCBI Taxonomy" id="274"/>
    <lineage>
        <taxon>Bacteria</taxon>
        <taxon>Thermotogati</taxon>
        <taxon>Deinococcota</taxon>
        <taxon>Deinococci</taxon>
        <taxon>Thermales</taxon>
        <taxon>Thermaceae</taxon>
        <taxon>Thermus</taxon>
    </lineage>
</organism>
<reference evidence="3" key="1">
    <citation type="submission" date="2021-01" db="EMBL/GenBank/DDBJ databases">
        <title>Complete Genome Sequence of Thermus thermophilus Strain HB5018, Isolated from Mine Onsen Hot Spring.</title>
        <authorList>
            <person name="Miyazaki K."/>
            <person name="Moriya T."/>
            <person name="Nemoto N."/>
            <person name="Oshima T."/>
            <person name="Yura K."/>
            <person name="Bessho Y."/>
        </authorList>
    </citation>
    <scope>NUCLEOTIDE SEQUENCE [LARGE SCALE GENOMIC DNA]</scope>
    <source>
        <strain evidence="3">HB5018</strain>
    </source>
</reference>
<accession>A0A7R7TCR4</accession>
<dbReference type="AlphaFoldDB" id="A0A7R7TCR4"/>
<gene>
    <name evidence="2" type="ORF">TthHB5018_06510</name>
</gene>
<evidence type="ECO:0000313" key="3">
    <source>
        <dbReference type="Proteomes" id="UP000596099"/>
    </source>
</evidence>
<protein>
    <submittedName>
        <fullName evidence="2">Uncharacterized protein</fullName>
    </submittedName>
</protein>
<proteinExistence type="predicted"/>